<protein>
    <submittedName>
        <fullName evidence="2">Uncharacterized protein</fullName>
    </submittedName>
</protein>
<proteinExistence type="predicted"/>
<reference evidence="3" key="1">
    <citation type="journal article" date="2019" name="Int. J. Syst. Evol. Microbiol.">
        <title>The Global Catalogue of Microorganisms (GCM) 10K type strain sequencing project: providing services to taxonomists for standard genome sequencing and annotation.</title>
        <authorList>
            <consortium name="The Broad Institute Genomics Platform"/>
            <consortium name="The Broad Institute Genome Sequencing Center for Infectious Disease"/>
            <person name="Wu L."/>
            <person name="Ma J."/>
        </authorList>
    </citation>
    <scope>NUCLEOTIDE SEQUENCE [LARGE SCALE GENOMIC DNA]</scope>
    <source>
        <strain evidence="3">JCM 4805</strain>
    </source>
</reference>
<evidence type="ECO:0000313" key="2">
    <source>
        <dbReference type="EMBL" id="GAA0501400.1"/>
    </source>
</evidence>
<keyword evidence="3" id="KW-1185">Reference proteome</keyword>
<feature type="compositionally biased region" description="Low complexity" evidence="1">
    <location>
        <begin position="1"/>
        <end position="16"/>
    </location>
</feature>
<evidence type="ECO:0000256" key="1">
    <source>
        <dbReference type="SAM" id="MobiDB-lite"/>
    </source>
</evidence>
<evidence type="ECO:0000313" key="3">
    <source>
        <dbReference type="Proteomes" id="UP001500909"/>
    </source>
</evidence>
<dbReference type="InterPro" id="IPR045677">
    <property type="entry name" value="DUF6197"/>
</dbReference>
<organism evidence="2 3">
    <name type="scientific">Streptomyces olivaceiscleroticus</name>
    <dbReference type="NCBI Taxonomy" id="68245"/>
    <lineage>
        <taxon>Bacteria</taxon>
        <taxon>Bacillati</taxon>
        <taxon>Actinomycetota</taxon>
        <taxon>Actinomycetes</taxon>
        <taxon>Kitasatosporales</taxon>
        <taxon>Streptomycetaceae</taxon>
        <taxon>Streptomyces</taxon>
    </lineage>
</organism>
<sequence length="172" mass="18767">MTTTTSTPQRPRTAPQPAVPAPAILPTRQLVAEALRGVQATPAVPSWGQRLLPATVRGVMADLGLYTNPTPQPPSGHLAQTLAVLRRYGWCKSQDVTLTGKVCIRGAQTLLEKAGHVTPAARERAVAYLQQSLTEINVHMAFFAWNDIPDTPWSQVENRLVRAHHLARKNGE</sequence>
<name>A0ABP3LJI1_9ACTN</name>
<feature type="region of interest" description="Disordered" evidence="1">
    <location>
        <begin position="1"/>
        <end position="21"/>
    </location>
</feature>
<comment type="caution">
    <text evidence="2">The sequence shown here is derived from an EMBL/GenBank/DDBJ whole genome shotgun (WGS) entry which is preliminary data.</text>
</comment>
<dbReference type="EMBL" id="BAAABY010000070">
    <property type="protein sequence ID" value="GAA0501400.1"/>
    <property type="molecule type" value="Genomic_DNA"/>
</dbReference>
<dbReference type="RefSeq" id="WP_346100544.1">
    <property type="nucleotide sequence ID" value="NZ_BAAABY010000070.1"/>
</dbReference>
<dbReference type="Pfam" id="PF19698">
    <property type="entry name" value="DUF6197"/>
    <property type="match status" value="1"/>
</dbReference>
<accession>A0ABP3LJI1</accession>
<dbReference type="Proteomes" id="UP001500909">
    <property type="component" value="Unassembled WGS sequence"/>
</dbReference>
<gene>
    <name evidence="2" type="ORF">GCM10010361_78730</name>
</gene>